<evidence type="ECO:0000313" key="8">
    <source>
        <dbReference type="RefSeq" id="XP_031405377.1"/>
    </source>
</evidence>
<dbReference type="FunFam" id="1.10.10.750:FF:000007">
    <property type="entry name" value="TBC1 domain family member"/>
    <property type="match status" value="1"/>
</dbReference>
<reference evidence="4" key="2">
    <citation type="submission" date="2017-06" db="EMBL/GenBank/DDBJ databases">
        <title>The pomegranate genome and the genomics of punicalagin biosynthesis.</title>
        <authorList>
            <person name="Xu C."/>
        </authorList>
    </citation>
    <scope>NUCLEOTIDE SEQUENCE [LARGE SCALE GENOMIC DNA]</scope>
    <source>
        <tissue evidence="4">Fresh leaf</tissue>
    </source>
</reference>
<name>A0A218WSA3_PUNGR</name>
<dbReference type="PANTHER" id="PTHR22957">
    <property type="entry name" value="TBC1 DOMAIN FAMILY MEMBER GTPASE-ACTIVATING PROTEIN"/>
    <property type="match status" value="1"/>
</dbReference>
<evidence type="ECO:0000259" key="3">
    <source>
        <dbReference type="PROSITE" id="PS50086"/>
    </source>
</evidence>
<reference evidence="6" key="3">
    <citation type="journal article" date="2020" name="Plant Biotechnol. J.">
        <title>The pomegranate (Punica granatum L.) draft genome dissects genetic divergence between soft- and hard-seeded cultivars.</title>
        <authorList>
            <person name="Luo X."/>
            <person name="Li H."/>
            <person name="Wu Z."/>
            <person name="Yao W."/>
            <person name="Zhao P."/>
            <person name="Cao D."/>
            <person name="Yu H."/>
            <person name="Li K."/>
            <person name="Poudel K."/>
            <person name="Zhao D."/>
            <person name="Zhang F."/>
            <person name="Xia X."/>
            <person name="Chen L."/>
            <person name="Wang Q."/>
            <person name="Jing D."/>
            <person name="Cao S."/>
        </authorList>
    </citation>
    <scope>NUCLEOTIDE SEQUENCE [LARGE SCALE GENOMIC DNA]</scope>
</reference>
<dbReference type="InterPro" id="IPR000195">
    <property type="entry name" value="Rab-GAP-TBC_dom"/>
</dbReference>
<evidence type="ECO:0000256" key="2">
    <source>
        <dbReference type="SAM" id="MobiDB-lite"/>
    </source>
</evidence>
<evidence type="ECO:0000313" key="7">
    <source>
        <dbReference type="RefSeq" id="XP_031375789.1"/>
    </source>
</evidence>
<dbReference type="SUPFAM" id="SSF47923">
    <property type="entry name" value="Ypt/Rab-GAP domain of gyp1p"/>
    <property type="match status" value="2"/>
</dbReference>
<dbReference type="Gene3D" id="1.10.8.270">
    <property type="entry name" value="putative rabgap domain of human tbc1 domain family member 14 like domains"/>
    <property type="match status" value="1"/>
</dbReference>
<reference evidence="7 8" key="4">
    <citation type="submission" date="2025-04" db="UniProtKB">
        <authorList>
            <consortium name="RefSeq"/>
        </authorList>
    </citation>
    <scope>IDENTIFICATION</scope>
    <source>
        <tissue evidence="7 8">Leaf</tissue>
    </source>
</reference>
<accession>A0A218WSA3</accession>
<organism evidence="4 5">
    <name type="scientific">Punica granatum</name>
    <name type="common">Pomegranate</name>
    <dbReference type="NCBI Taxonomy" id="22663"/>
    <lineage>
        <taxon>Eukaryota</taxon>
        <taxon>Viridiplantae</taxon>
        <taxon>Streptophyta</taxon>
        <taxon>Embryophyta</taxon>
        <taxon>Tracheophyta</taxon>
        <taxon>Spermatophyta</taxon>
        <taxon>Magnoliopsida</taxon>
        <taxon>eudicotyledons</taxon>
        <taxon>Gunneridae</taxon>
        <taxon>Pentapetalae</taxon>
        <taxon>rosids</taxon>
        <taxon>malvids</taxon>
        <taxon>Myrtales</taxon>
        <taxon>Lythraceae</taxon>
        <taxon>Punica</taxon>
    </lineage>
</organism>
<dbReference type="PANTHER" id="PTHR22957:SF26">
    <property type="entry name" value="LD44506P"/>
    <property type="match status" value="1"/>
</dbReference>
<dbReference type="GeneID" id="116214186"/>
<dbReference type="RefSeq" id="XP_031375789.1">
    <property type="nucleotide sequence ID" value="XM_031519929.1"/>
</dbReference>
<dbReference type="Gene3D" id="1.10.472.80">
    <property type="entry name" value="Ypt/Rab-GAP domain of gyp1p, domain 3"/>
    <property type="match status" value="1"/>
</dbReference>
<dbReference type="EMBL" id="MTKT01003433">
    <property type="protein sequence ID" value="OWM74852.1"/>
    <property type="molecule type" value="Genomic_DNA"/>
</dbReference>
<feature type="region of interest" description="Disordered" evidence="2">
    <location>
        <begin position="1"/>
        <end position="123"/>
    </location>
</feature>
<dbReference type="Proteomes" id="UP000515151">
    <property type="component" value="Chromosome 7"/>
</dbReference>
<evidence type="ECO:0000313" key="5">
    <source>
        <dbReference type="Proteomes" id="UP000197138"/>
    </source>
</evidence>
<dbReference type="Proteomes" id="UP000197138">
    <property type="component" value="Unassembled WGS sequence"/>
</dbReference>
<protein>
    <submittedName>
        <fullName evidence="7 8">TBC1 domain family member 22B</fullName>
    </submittedName>
</protein>
<dbReference type="OrthoDB" id="26371at2759"/>
<keyword evidence="6" id="KW-1185">Reference proteome</keyword>
<dbReference type="AlphaFoldDB" id="A0A218WSA3"/>
<dbReference type="FunFam" id="1.10.472.80:FF:000041">
    <property type="entry name" value="TBC domain containing protein"/>
    <property type="match status" value="1"/>
</dbReference>
<feature type="compositionally biased region" description="Basic and acidic residues" evidence="2">
    <location>
        <begin position="1"/>
        <end position="13"/>
    </location>
</feature>
<dbReference type="GO" id="GO:0005096">
    <property type="term" value="F:GTPase activator activity"/>
    <property type="evidence" value="ECO:0007669"/>
    <property type="project" value="UniProtKB-KW"/>
</dbReference>
<sequence length="450" mass="52148">MRNSSHHSDDKQPQDSPDSRFNQTLRSVQGLLKGRSIPGKVLLTRRSDPFDDSTWQDRSPKYERSLSENDSGPSDRMDKSVEDEINGTEKPTTHESANKLKSSTSSIEITSKDVQKPTVGSRATDSARIMKFTTVLSASTVILERLRELAWSGVPPYMRPNVWRLLLGYAPPNSDRREGVLKRKRLEYLDCVAQYYDIPDSERSDEEISMLRQIAVDCPRTVPDVLFFQQTQVQKSLERVLYTWAIRHPASGYVQGINDLVTPFLVVFLSEYLEGGVENWSISDLSSEQISNLEADCYWCLTKLLDGMQDHYTFAQPGIQRLVFKLKELVRRIDEPVSRHMEEQGLEFLQFAFRWFNCLLIREIPFHLVTRLWDTYLAEGDALPDFLIYIFASFLLTWSEKLQKLDFQEMVMFIQHLPTNNWTHLELEMVLSRAYMWHSMFNNSPSHLVG</sequence>
<evidence type="ECO:0000313" key="4">
    <source>
        <dbReference type="EMBL" id="OWM74852.1"/>
    </source>
</evidence>
<dbReference type="RefSeq" id="XP_031405377.1">
    <property type="nucleotide sequence ID" value="XM_031549517.1"/>
</dbReference>
<dbReference type="FunFam" id="1.10.8.270:FF:000004">
    <property type="entry name" value="TBC1 domain family, member 22B"/>
    <property type="match status" value="1"/>
</dbReference>
<keyword evidence="1" id="KW-0343">GTPase activation</keyword>
<reference evidence="5" key="1">
    <citation type="journal article" date="2017" name="Plant J.">
        <title>The pomegranate (Punica granatum L.) genome and the genomics of punicalagin biosynthesis.</title>
        <authorList>
            <person name="Qin G."/>
            <person name="Xu C."/>
            <person name="Ming R."/>
            <person name="Tang H."/>
            <person name="Guyot R."/>
            <person name="Kramer E.M."/>
            <person name="Hu Y."/>
            <person name="Yi X."/>
            <person name="Qi Y."/>
            <person name="Xu X."/>
            <person name="Gao Z."/>
            <person name="Pan H."/>
            <person name="Jian J."/>
            <person name="Tian Y."/>
            <person name="Yue Z."/>
            <person name="Xu Y."/>
        </authorList>
    </citation>
    <scope>NUCLEOTIDE SEQUENCE [LARGE SCALE GENOMIC DNA]</scope>
    <source>
        <strain evidence="5">cv. Dabenzi</strain>
    </source>
</reference>
<dbReference type="PROSITE" id="PS50086">
    <property type="entry name" value="TBC_RABGAP"/>
    <property type="match status" value="1"/>
</dbReference>
<feature type="compositionally biased region" description="Basic and acidic residues" evidence="2">
    <location>
        <begin position="58"/>
        <end position="82"/>
    </location>
</feature>
<gene>
    <name evidence="8" type="primary">LOC116214186</name>
    <name evidence="7" type="synonym">LOC116190259</name>
    <name evidence="4" type="ORF">CDL15_Pgr004619</name>
</gene>
<dbReference type="InterPro" id="IPR035969">
    <property type="entry name" value="Rab-GAP_TBC_sf"/>
</dbReference>
<dbReference type="Gene3D" id="1.10.10.750">
    <property type="entry name" value="Ypt/Rab-GAP domain of gyp1p, domain 1"/>
    <property type="match status" value="1"/>
</dbReference>
<dbReference type="SMART" id="SM00164">
    <property type="entry name" value="TBC"/>
    <property type="match status" value="1"/>
</dbReference>
<dbReference type="Pfam" id="PF00566">
    <property type="entry name" value="RabGAP-TBC"/>
    <property type="match status" value="1"/>
</dbReference>
<evidence type="ECO:0000313" key="6">
    <source>
        <dbReference type="Proteomes" id="UP000515151"/>
    </source>
</evidence>
<evidence type="ECO:0000256" key="1">
    <source>
        <dbReference type="ARBA" id="ARBA00022468"/>
    </source>
</evidence>
<proteinExistence type="predicted"/>
<feature type="domain" description="Rab-GAP TBC" evidence="3">
    <location>
        <begin position="153"/>
        <end position="380"/>
    </location>
</feature>